<proteinExistence type="predicted"/>
<dbReference type="GO" id="GO:0005634">
    <property type="term" value="C:nucleus"/>
    <property type="evidence" value="ECO:0007669"/>
    <property type="project" value="InterPro"/>
</dbReference>
<gene>
    <name evidence="12" type="ORF">CHIRRI_LOCUS14380</name>
</gene>
<evidence type="ECO:0000256" key="2">
    <source>
        <dbReference type="ARBA" id="ARBA00022737"/>
    </source>
</evidence>
<organism evidence="12 13">
    <name type="scientific">Chironomus riparius</name>
    <dbReference type="NCBI Taxonomy" id="315576"/>
    <lineage>
        <taxon>Eukaryota</taxon>
        <taxon>Metazoa</taxon>
        <taxon>Ecdysozoa</taxon>
        <taxon>Arthropoda</taxon>
        <taxon>Hexapoda</taxon>
        <taxon>Insecta</taxon>
        <taxon>Pterygota</taxon>
        <taxon>Neoptera</taxon>
        <taxon>Endopterygota</taxon>
        <taxon>Diptera</taxon>
        <taxon>Nematocera</taxon>
        <taxon>Chironomoidea</taxon>
        <taxon>Chironomidae</taxon>
        <taxon>Chironominae</taxon>
        <taxon>Chironomus</taxon>
    </lineage>
</organism>
<evidence type="ECO:0000313" key="13">
    <source>
        <dbReference type="Proteomes" id="UP001153620"/>
    </source>
</evidence>
<evidence type="ECO:0000256" key="1">
    <source>
        <dbReference type="ARBA" id="ARBA00022723"/>
    </source>
</evidence>
<protein>
    <submittedName>
        <fullName evidence="12">Uncharacterized protein</fullName>
    </submittedName>
</protein>
<evidence type="ECO:0000256" key="8">
    <source>
        <dbReference type="SAM" id="Coils"/>
    </source>
</evidence>
<dbReference type="Pfam" id="PF00096">
    <property type="entry name" value="zf-C2H2"/>
    <property type="match status" value="1"/>
</dbReference>
<keyword evidence="4" id="KW-0862">Zinc</keyword>
<dbReference type="SMART" id="SM00980">
    <property type="entry name" value="THAP"/>
    <property type="match status" value="1"/>
</dbReference>
<evidence type="ECO:0000256" key="7">
    <source>
        <dbReference type="PROSITE-ProRule" id="PRU00309"/>
    </source>
</evidence>
<feature type="domain" description="C2H2-type" evidence="10">
    <location>
        <begin position="522"/>
        <end position="545"/>
    </location>
</feature>
<dbReference type="Gene3D" id="3.30.160.60">
    <property type="entry name" value="Classic Zinc Finger"/>
    <property type="match status" value="4"/>
</dbReference>
<dbReference type="EMBL" id="OU895880">
    <property type="protein sequence ID" value="CAG9811573.1"/>
    <property type="molecule type" value="Genomic_DNA"/>
</dbReference>
<sequence>MPAVSYCAVLGCSSTSKDKNCRFFKFPKVSKKFGDIGKLWREFTRRKNFKSLSWRFCSLHFPEDCYKPGPKGRLRLKKGSVPTIYYKNGEKVIVPYNQEYQKYYGPEAERIFEDTEKSAIDHEKELIFFRYKKLLDLKNLCRFCFMNSKDSKCIEMSALISYSIDSDDMLKAMNCETQYNSVFSEIICESCFLKIMEFEKFRKKSSQQQKEILNELEELDKKIQRVQKTQRKSNDTVPWYKVEISREPDNFQNSMIFNSTAIESIPIFNQSYISTDGEICQVMVKQEPDCDDHDVNDDFIDDMSVENQEGADYDSDGNSGEFTLSQYISNVKMENVDEDEEDKAALNLTIKDEAQRSRTKPQKVIKSEDKGKRESYKDRTFECFFCRQKFLGKTNLRKHPCHVKHRECEVPECGKKFPNQGSYANHLIRIHGLPKICAHYCPGCKTYYQMNTFQFQDHIRSCEFNKDLPEQEIKCELCSKVCKNLENYTAHKLFHATEKLVESVDENGVKVFKKPHVQEKEKICDLCGKILSDYKNLRKHKVNVHLVDFTGNMFYCDLCPVKKPTRRLIYNHMKSVHIVNWHRCEICGKDFKSKRLLARHVLYMHERHRLQIRCHICPHKPGFNATVYLEQHMRKHHGENSAKNIERFRCDFGFCEASYSNMKTLEQHKMKAHGFYYYQ</sequence>
<dbReference type="PANTHER" id="PTHR24379:SF121">
    <property type="entry name" value="C2H2-TYPE DOMAIN-CONTAINING PROTEIN"/>
    <property type="match status" value="1"/>
</dbReference>
<feature type="coiled-coil region" evidence="8">
    <location>
        <begin position="202"/>
        <end position="236"/>
    </location>
</feature>
<dbReference type="PROSITE" id="PS00028">
    <property type="entry name" value="ZINC_FINGER_C2H2_1"/>
    <property type="match status" value="6"/>
</dbReference>
<evidence type="ECO:0000313" key="12">
    <source>
        <dbReference type="EMBL" id="CAG9811573.1"/>
    </source>
</evidence>
<keyword evidence="2" id="KW-0677">Repeat</keyword>
<evidence type="ECO:0000256" key="6">
    <source>
        <dbReference type="PROSITE-ProRule" id="PRU00042"/>
    </source>
</evidence>
<evidence type="ECO:0000256" key="5">
    <source>
        <dbReference type="ARBA" id="ARBA00023125"/>
    </source>
</evidence>
<keyword evidence="5 7" id="KW-0238">DNA-binding</keyword>
<dbReference type="PROSITE" id="PS50950">
    <property type="entry name" value="ZF_THAP"/>
    <property type="match status" value="1"/>
</dbReference>
<feature type="domain" description="C2H2-type" evidence="10">
    <location>
        <begin position="582"/>
        <end position="610"/>
    </location>
</feature>
<feature type="region of interest" description="Disordered" evidence="9">
    <location>
        <begin position="352"/>
        <end position="371"/>
    </location>
</feature>
<dbReference type="SMART" id="SM00868">
    <property type="entry name" value="zf-AD"/>
    <property type="match status" value="1"/>
</dbReference>
<dbReference type="PROSITE" id="PS50157">
    <property type="entry name" value="ZINC_FINGER_C2H2_2"/>
    <property type="match status" value="3"/>
</dbReference>
<accession>A0A9N9SAZ8</accession>
<evidence type="ECO:0000256" key="3">
    <source>
        <dbReference type="ARBA" id="ARBA00022771"/>
    </source>
</evidence>
<dbReference type="SMART" id="SM00355">
    <property type="entry name" value="ZnF_C2H2"/>
    <property type="match status" value="8"/>
</dbReference>
<keyword evidence="13" id="KW-1185">Reference proteome</keyword>
<dbReference type="AlphaFoldDB" id="A0A9N9SAZ8"/>
<dbReference type="InterPro" id="IPR036236">
    <property type="entry name" value="Znf_C2H2_sf"/>
</dbReference>
<feature type="domain" description="C2H2-type" evidence="10">
    <location>
        <begin position="406"/>
        <end position="436"/>
    </location>
</feature>
<dbReference type="GO" id="GO:0008270">
    <property type="term" value="F:zinc ion binding"/>
    <property type="evidence" value="ECO:0007669"/>
    <property type="project" value="UniProtKB-KW"/>
</dbReference>
<dbReference type="InterPro" id="IPR006612">
    <property type="entry name" value="THAP_Znf"/>
</dbReference>
<dbReference type="SUPFAM" id="SSF57716">
    <property type="entry name" value="Glucocorticoid receptor-like (DNA-binding domain)"/>
    <property type="match status" value="1"/>
</dbReference>
<dbReference type="SMART" id="SM00692">
    <property type="entry name" value="DM3"/>
    <property type="match status" value="1"/>
</dbReference>
<keyword evidence="3 6" id="KW-0863">Zinc-finger</keyword>
<dbReference type="GO" id="GO:0003677">
    <property type="term" value="F:DNA binding"/>
    <property type="evidence" value="ECO:0007669"/>
    <property type="project" value="UniProtKB-UniRule"/>
</dbReference>
<dbReference type="InterPro" id="IPR013087">
    <property type="entry name" value="Znf_C2H2_type"/>
</dbReference>
<keyword evidence="1" id="KW-0479">Metal-binding</keyword>
<reference evidence="12" key="1">
    <citation type="submission" date="2022-01" db="EMBL/GenBank/DDBJ databases">
        <authorList>
            <person name="King R."/>
        </authorList>
    </citation>
    <scope>NUCLEOTIDE SEQUENCE</scope>
</reference>
<dbReference type="InterPro" id="IPR012934">
    <property type="entry name" value="Znf_AD"/>
</dbReference>
<dbReference type="Proteomes" id="UP001153620">
    <property type="component" value="Chromosome 4"/>
</dbReference>
<dbReference type="SUPFAM" id="SSF57667">
    <property type="entry name" value="beta-beta-alpha zinc fingers"/>
    <property type="match status" value="2"/>
</dbReference>
<evidence type="ECO:0000256" key="4">
    <source>
        <dbReference type="ARBA" id="ARBA00022833"/>
    </source>
</evidence>
<dbReference type="PANTHER" id="PTHR24379">
    <property type="entry name" value="KRAB AND ZINC FINGER DOMAIN-CONTAINING"/>
    <property type="match status" value="1"/>
</dbReference>
<keyword evidence="8" id="KW-0175">Coiled coil</keyword>
<dbReference type="OrthoDB" id="7733197at2759"/>
<evidence type="ECO:0000256" key="9">
    <source>
        <dbReference type="SAM" id="MobiDB-lite"/>
    </source>
</evidence>
<evidence type="ECO:0000259" key="11">
    <source>
        <dbReference type="PROSITE" id="PS50950"/>
    </source>
</evidence>
<evidence type="ECO:0000259" key="10">
    <source>
        <dbReference type="PROSITE" id="PS50157"/>
    </source>
</evidence>
<name>A0A9N9SAZ8_9DIPT</name>
<feature type="domain" description="THAP-type" evidence="11">
    <location>
        <begin position="1"/>
        <end position="85"/>
    </location>
</feature>
<reference evidence="12" key="2">
    <citation type="submission" date="2022-10" db="EMBL/GenBank/DDBJ databases">
        <authorList>
            <consortium name="ENA_rothamsted_submissions"/>
            <consortium name="culmorum"/>
            <person name="King R."/>
        </authorList>
    </citation>
    <scope>NUCLEOTIDE SEQUENCE</scope>
</reference>